<evidence type="ECO:0000313" key="1">
    <source>
        <dbReference type="EMBL" id="SFQ01451.1"/>
    </source>
</evidence>
<reference evidence="1 2" key="1">
    <citation type="submission" date="2016-10" db="EMBL/GenBank/DDBJ databases">
        <authorList>
            <person name="de Groot N.N."/>
        </authorList>
    </citation>
    <scope>NUCLEOTIDE SEQUENCE [LARGE SCALE GENOMIC DNA]</scope>
    <source>
        <strain evidence="2">E92,LMG 26720,CCM 7988</strain>
    </source>
</reference>
<gene>
    <name evidence="1" type="ORF">SAMN04515674_108159</name>
</gene>
<sequence length="230" mass="26946">MSRFFLKLPLLLIFCFLISCKEKKKEIQIDCQTLIQNDSTIKEPQNKEVILGYVLGQYRDDFDAHTQILKKQKKVSGIKEINCMFDIPGLKNARFTVLPVYHNDSLLKVSLKHSQPAIYKKNVLNAFAVLKAVYLKKYGKQFCENIKDDMALLYWLEDGKTIQLEFYKDEAPEGTRYLVATNYFISRKERDAYQSEDSIFDNEGNSMNKWYYKKYILPKDSNSVILDKTN</sequence>
<dbReference type="PROSITE" id="PS51257">
    <property type="entry name" value="PROKAR_LIPOPROTEIN"/>
    <property type="match status" value="1"/>
</dbReference>
<evidence type="ECO:0008006" key="3">
    <source>
        <dbReference type="Google" id="ProtNLM"/>
    </source>
</evidence>
<proteinExistence type="predicted"/>
<organism evidence="1 2">
    <name type="scientific">Pseudarcicella hirudinis</name>
    <dbReference type="NCBI Taxonomy" id="1079859"/>
    <lineage>
        <taxon>Bacteria</taxon>
        <taxon>Pseudomonadati</taxon>
        <taxon>Bacteroidota</taxon>
        <taxon>Cytophagia</taxon>
        <taxon>Cytophagales</taxon>
        <taxon>Flectobacillaceae</taxon>
        <taxon>Pseudarcicella</taxon>
    </lineage>
</organism>
<dbReference type="EMBL" id="FOXH01000008">
    <property type="protein sequence ID" value="SFQ01451.1"/>
    <property type="molecule type" value="Genomic_DNA"/>
</dbReference>
<evidence type="ECO:0000313" key="2">
    <source>
        <dbReference type="Proteomes" id="UP000199306"/>
    </source>
</evidence>
<accession>A0A1I5V1U7</accession>
<protein>
    <recommendedName>
        <fullName evidence="3">Lipoprotein</fullName>
    </recommendedName>
</protein>
<keyword evidence="2" id="KW-1185">Reference proteome</keyword>
<dbReference type="AlphaFoldDB" id="A0A1I5V1U7"/>
<dbReference type="Proteomes" id="UP000199306">
    <property type="component" value="Unassembled WGS sequence"/>
</dbReference>
<name>A0A1I5V1U7_9BACT</name>